<evidence type="ECO:0000256" key="15">
    <source>
        <dbReference type="ARBA" id="ARBA00023136"/>
    </source>
</evidence>
<name>A0A8K2ATZ2_9HEMI</name>
<evidence type="ECO:0000256" key="10">
    <source>
        <dbReference type="ARBA" id="ARBA00022982"/>
    </source>
</evidence>
<feature type="domain" description="NADH:ubiquinone oxidoreductase chain 4 N-terminal" evidence="19">
    <location>
        <begin position="1"/>
        <end position="101"/>
    </location>
</feature>
<feature type="transmembrane region" description="Helical" evidence="17">
    <location>
        <begin position="109"/>
        <end position="129"/>
    </location>
</feature>
<accession>A0A8K2ATZ2</accession>
<evidence type="ECO:0000256" key="4">
    <source>
        <dbReference type="ARBA" id="ARBA00012944"/>
    </source>
</evidence>
<evidence type="ECO:0000256" key="12">
    <source>
        <dbReference type="ARBA" id="ARBA00023027"/>
    </source>
</evidence>
<comment type="subcellular location">
    <subcellularLocation>
        <location evidence="2 17">Mitochondrion membrane</location>
        <topology evidence="2 17">Multi-pass membrane protein</topology>
    </subcellularLocation>
</comment>
<dbReference type="GO" id="GO:0008137">
    <property type="term" value="F:NADH dehydrogenase (ubiquinone) activity"/>
    <property type="evidence" value="ECO:0007669"/>
    <property type="project" value="UniProtKB-UniRule"/>
</dbReference>
<feature type="transmembrane region" description="Helical" evidence="17">
    <location>
        <begin position="374"/>
        <end position="398"/>
    </location>
</feature>
<proteinExistence type="inferred from homology"/>
<geneLocation type="mitochondrion" evidence="20"/>
<evidence type="ECO:0000256" key="11">
    <source>
        <dbReference type="ARBA" id="ARBA00022989"/>
    </source>
</evidence>
<dbReference type="GO" id="GO:0003954">
    <property type="term" value="F:NADH dehydrogenase activity"/>
    <property type="evidence" value="ECO:0007669"/>
    <property type="project" value="TreeGrafter"/>
</dbReference>
<dbReference type="GO" id="GO:0042773">
    <property type="term" value="P:ATP synthesis coupled electron transport"/>
    <property type="evidence" value="ECO:0007669"/>
    <property type="project" value="InterPro"/>
</dbReference>
<evidence type="ECO:0000256" key="3">
    <source>
        <dbReference type="ARBA" id="ARBA00009025"/>
    </source>
</evidence>
<evidence type="ECO:0000256" key="2">
    <source>
        <dbReference type="ARBA" id="ARBA00004225"/>
    </source>
</evidence>
<evidence type="ECO:0000259" key="19">
    <source>
        <dbReference type="Pfam" id="PF01059"/>
    </source>
</evidence>
<dbReference type="PRINTS" id="PR01437">
    <property type="entry name" value="NUOXDRDTASE4"/>
</dbReference>
<reference evidence="20" key="1">
    <citation type="submission" date="2018-01" db="EMBL/GenBank/DDBJ databases">
        <authorList>
            <person name="Dai R.H."/>
            <person name="Wang J.J."/>
        </authorList>
    </citation>
    <scope>NUCLEOTIDE SEQUENCE</scope>
</reference>
<feature type="domain" description="NADH:quinone oxidoreductase/Mrp antiporter transmembrane" evidence="18">
    <location>
        <begin position="107"/>
        <end position="388"/>
    </location>
</feature>
<feature type="transmembrane region" description="Helical" evidence="17">
    <location>
        <begin position="333"/>
        <end position="354"/>
    </location>
</feature>
<keyword evidence="15 17" id="KW-0472">Membrane</keyword>
<feature type="transmembrane region" description="Helical" evidence="17">
    <location>
        <begin position="141"/>
        <end position="160"/>
    </location>
</feature>
<comment type="similarity">
    <text evidence="3 17">Belongs to the complex I subunit 4 family.</text>
</comment>
<dbReference type="Pfam" id="PF00361">
    <property type="entry name" value="Proton_antipo_M"/>
    <property type="match status" value="1"/>
</dbReference>
<evidence type="ECO:0000256" key="9">
    <source>
        <dbReference type="ARBA" id="ARBA00022967"/>
    </source>
</evidence>
<keyword evidence="7 17" id="KW-0679">Respiratory chain</keyword>
<dbReference type="InterPro" id="IPR000260">
    <property type="entry name" value="NADH4_N"/>
</dbReference>
<evidence type="ECO:0000256" key="17">
    <source>
        <dbReference type="RuleBase" id="RU003297"/>
    </source>
</evidence>
<keyword evidence="11 17" id="KW-1133">Transmembrane helix</keyword>
<dbReference type="InterPro" id="IPR003918">
    <property type="entry name" value="NADH_UbQ_OxRdtase"/>
</dbReference>
<evidence type="ECO:0000313" key="20">
    <source>
        <dbReference type="EMBL" id="UGK73329.1"/>
    </source>
</evidence>
<evidence type="ECO:0000256" key="1">
    <source>
        <dbReference type="ARBA" id="ARBA00003257"/>
    </source>
</evidence>
<feature type="transmembrane region" description="Helical" evidence="17">
    <location>
        <begin position="214"/>
        <end position="234"/>
    </location>
</feature>
<feature type="transmembrane region" description="Helical" evidence="17">
    <location>
        <begin position="48"/>
        <end position="74"/>
    </location>
</feature>
<keyword evidence="13 17" id="KW-0830">Ubiquinone</keyword>
<comment type="function">
    <text evidence="17">Core subunit of the mitochondrial membrane respiratory chain NADH dehydrogenase (Complex I) which catalyzes electron transfer from NADH through the respiratory chain, using ubiquinone as an electron acceptor. Essential for the catalytic activity and assembly of complex I.</text>
</comment>
<feature type="transmembrane region" description="Helical" evidence="17">
    <location>
        <begin position="419"/>
        <end position="440"/>
    </location>
</feature>
<feature type="transmembrane region" description="Helical" evidence="17">
    <location>
        <begin position="271"/>
        <end position="290"/>
    </location>
</feature>
<feature type="transmembrane region" description="Helical" evidence="17">
    <location>
        <begin position="86"/>
        <end position="103"/>
    </location>
</feature>
<evidence type="ECO:0000256" key="7">
    <source>
        <dbReference type="ARBA" id="ARBA00022660"/>
    </source>
</evidence>
<dbReference type="PANTHER" id="PTHR43507:SF20">
    <property type="entry name" value="NADH-UBIQUINONE OXIDOREDUCTASE CHAIN 4"/>
    <property type="match status" value="1"/>
</dbReference>
<evidence type="ECO:0000259" key="18">
    <source>
        <dbReference type="Pfam" id="PF00361"/>
    </source>
</evidence>
<keyword evidence="14 17" id="KW-0496">Mitochondrion</keyword>
<organism evidence="20">
    <name type="scientific">Signoretia aureola</name>
    <dbReference type="NCBI Taxonomy" id="2901393"/>
    <lineage>
        <taxon>Eukaryota</taxon>
        <taxon>Metazoa</taxon>
        <taxon>Ecdysozoa</taxon>
        <taxon>Arthropoda</taxon>
        <taxon>Hexapoda</taxon>
        <taxon>Insecta</taxon>
        <taxon>Pterygota</taxon>
        <taxon>Neoptera</taxon>
        <taxon>Paraneoptera</taxon>
        <taxon>Hemiptera</taxon>
        <taxon>Auchenorrhyncha</taxon>
        <taxon>Membracoidea</taxon>
        <taxon>Cicadellidae</taxon>
        <taxon>Signoretiinae</taxon>
        <taxon>Signoretia</taxon>
    </lineage>
</organism>
<evidence type="ECO:0000256" key="13">
    <source>
        <dbReference type="ARBA" id="ARBA00023075"/>
    </source>
</evidence>
<keyword evidence="8 17" id="KW-0812">Transmembrane</keyword>
<evidence type="ECO:0000256" key="14">
    <source>
        <dbReference type="ARBA" id="ARBA00023128"/>
    </source>
</evidence>
<feature type="transmembrane region" description="Helical" evidence="17">
    <location>
        <begin position="7"/>
        <end position="36"/>
    </location>
</feature>
<dbReference type="EC" id="7.1.1.2" evidence="4 17"/>
<keyword evidence="10 17" id="KW-0249">Electron transport</keyword>
<dbReference type="GO" id="GO:0031966">
    <property type="term" value="C:mitochondrial membrane"/>
    <property type="evidence" value="ECO:0007669"/>
    <property type="project" value="UniProtKB-SubCell"/>
</dbReference>
<evidence type="ECO:0000256" key="6">
    <source>
        <dbReference type="ARBA" id="ARBA00022448"/>
    </source>
</evidence>
<evidence type="ECO:0000256" key="16">
    <source>
        <dbReference type="ARBA" id="ARBA00049551"/>
    </source>
</evidence>
<feature type="transmembrane region" description="Helical" evidence="17">
    <location>
        <begin position="180"/>
        <end position="202"/>
    </location>
</feature>
<comment type="function">
    <text evidence="1">Core subunit of the mitochondrial membrane respiratory chain NADH dehydrogenase (Complex I) that is believed to belong to the minimal assembly required for catalysis. Complex I functions in the transfer of electrons from NADH to the respiratory chain. The immediate electron acceptor for the enzyme is believed to be ubiquinone.</text>
</comment>
<dbReference type="Pfam" id="PF01059">
    <property type="entry name" value="Oxidored_q5_N"/>
    <property type="match status" value="1"/>
</dbReference>
<dbReference type="GO" id="GO:0015990">
    <property type="term" value="P:electron transport coupled proton transport"/>
    <property type="evidence" value="ECO:0007669"/>
    <property type="project" value="TreeGrafter"/>
</dbReference>
<protein>
    <recommendedName>
        <fullName evidence="5 17">NADH-ubiquinone oxidoreductase chain 4</fullName>
        <ecNumber evidence="4 17">7.1.1.2</ecNumber>
    </recommendedName>
</protein>
<dbReference type="EMBL" id="MG813493">
    <property type="protein sequence ID" value="UGK73329.1"/>
    <property type="molecule type" value="Genomic_DNA"/>
</dbReference>
<keyword evidence="6 17" id="KW-0813">Transport</keyword>
<evidence type="ECO:0000256" key="8">
    <source>
        <dbReference type="ARBA" id="ARBA00022692"/>
    </source>
</evidence>
<keyword evidence="9" id="KW-1278">Translocase</keyword>
<feature type="transmembrane region" description="Helical" evidence="17">
    <location>
        <begin position="246"/>
        <end position="264"/>
    </location>
</feature>
<dbReference type="AlphaFoldDB" id="A0A8K2ATZ2"/>
<gene>
    <name evidence="20" type="primary">ND4</name>
</gene>
<feature type="transmembrane region" description="Helical" evidence="17">
    <location>
        <begin position="296"/>
        <end position="321"/>
    </location>
</feature>
<dbReference type="PANTHER" id="PTHR43507">
    <property type="entry name" value="NADH-UBIQUINONE OXIDOREDUCTASE CHAIN 4"/>
    <property type="match status" value="1"/>
</dbReference>
<evidence type="ECO:0000256" key="5">
    <source>
        <dbReference type="ARBA" id="ARBA00021006"/>
    </source>
</evidence>
<dbReference type="InterPro" id="IPR001750">
    <property type="entry name" value="ND/Mrp_TM"/>
</dbReference>
<keyword evidence="12 17" id="KW-0520">NAD</keyword>
<comment type="catalytic activity">
    <reaction evidence="16 17">
        <text>a ubiquinone + NADH + 5 H(+)(in) = a ubiquinol + NAD(+) + 4 H(+)(out)</text>
        <dbReference type="Rhea" id="RHEA:29091"/>
        <dbReference type="Rhea" id="RHEA-COMP:9565"/>
        <dbReference type="Rhea" id="RHEA-COMP:9566"/>
        <dbReference type="ChEBI" id="CHEBI:15378"/>
        <dbReference type="ChEBI" id="CHEBI:16389"/>
        <dbReference type="ChEBI" id="CHEBI:17976"/>
        <dbReference type="ChEBI" id="CHEBI:57540"/>
        <dbReference type="ChEBI" id="CHEBI:57945"/>
        <dbReference type="EC" id="7.1.1.2"/>
    </reaction>
</comment>
<dbReference type="GO" id="GO:0048039">
    <property type="term" value="F:ubiquinone binding"/>
    <property type="evidence" value="ECO:0007669"/>
    <property type="project" value="TreeGrafter"/>
</dbReference>
<sequence length="441" mass="52177">MLTCYFYLIFMIPVLFMVNCWFIYQFMFIFILMYMYCYMDFSSFFCGLGYLFGIDFISFGMIILTFFVLMLMILSSINLMESNYSFFFLFLLLMIGICLVFIFSVLNIFIMYLFFEFSLVPLMILMLGWGYQPERLISGMYLLFYTLFASLPLLLVIIYIYNEMNTLYFDLCFSFSTSFFFHFCSIFAFLVSLPMFMFHFWLPKAHVQAPVSGSMILAGLMLKIGGYGLIRFMFLYEYLFLKYSYIWYSFCIVGTILVSIICLMQGDVKCLIAYSSVSHMGLCLMGLLSMKSSGLFGSYLMMFSHGLCSSGLFCLSNICYIRLSSRSFFLNKGLINFMPSMCLLWFLFCCFNMSCPPSLNFVGEIYILVSMISYWWYSFFYFFFISFFSACFSFYLFSYTQHGCFHDLYSYSSGKVSEFILMIFHLIPLFFFLFCLDFFFW</sequence>